<dbReference type="CDD" id="cd00130">
    <property type="entry name" value="PAS"/>
    <property type="match status" value="2"/>
</dbReference>
<keyword evidence="4 7" id="KW-0597">Phosphoprotein</keyword>
<comment type="subcellular location">
    <subcellularLocation>
        <location evidence="2">Membrane</location>
    </subcellularLocation>
</comment>
<dbReference type="CDD" id="cd12915">
    <property type="entry name" value="PDC2_DGC_like"/>
    <property type="match status" value="1"/>
</dbReference>
<reference evidence="14 15" key="1">
    <citation type="submission" date="2020-01" db="EMBL/GenBank/DDBJ databases">
        <title>Microvirga sp. nov., an arsenate reduction bacterium isolated from Tibet hotspring sediments.</title>
        <authorList>
            <person name="Yuan C.-G."/>
        </authorList>
    </citation>
    <scope>NUCLEOTIDE SEQUENCE [LARGE SCALE GENOMIC DNA]</scope>
    <source>
        <strain evidence="14 15">SYSU G3D203</strain>
    </source>
</reference>
<dbReference type="InterPro" id="IPR035965">
    <property type="entry name" value="PAS-like_dom_sf"/>
</dbReference>
<dbReference type="EC" id="2.7.13.3" evidence="3"/>
<feature type="modified residue" description="4-aspartylphosphate" evidence="7">
    <location>
        <position position="952"/>
    </location>
</feature>
<dbReference type="SUPFAM" id="SSF52172">
    <property type="entry name" value="CheY-like"/>
    <property type="match status" value="1"/>
</dbReference>
<feature type="coiled-coil region" evidence="8">
    <location>
        <begin position="359"/>
        <end position="400"/>
    </location>
</feature>
<gene>
    <name evidence="14" type="ORF">GR303_15105</name>
</gene>
<dbReference type="InterPro" id="IPR000014">
    <property type="entry name" value="PAS"/>
</dbReference>
<dbReference type="Gene3D" id="1.10.287.130">
    <property type="match status" value="1"/>
</dbReference>
<evidence type="ECO:0000256" key="8">
    <source>
        <dbReference type="SAM" id="Coils"/>
    </source>
</evidence>
<dbReference type="SMART" id="SM00387">
    <property type="entry name" value="HATPase_c"/>
    <property type="match status" value="1"/>
</dbReference>
<evidence type="ECO:0000256" key="7">
    <source>
        <dbReference type="PROSITE-ProRule" id="PRU00169"/>
    </source>
</evidence>
<organism evidence="14 15">
    <name type="scientific">Microvirga arsenatis</name>
    <dbReference type="NCBI Taxonomy" id="2692265"/>
    <lineage>
        <taxon>Bacteria</taxon>
        <taxon>Pseudomonadati</taxon>
        <taxon>Pseudomonadota</taxon>
        <taxon>Alphaproteobacteria</taxon>
        <taxon>Hyphomicrobiales</taxon>
        <taxon>Methylobacteriaceae</taxon>
        <taxon>Microvirga</taxon>
    </lineage>
</organism>
<dbReference type="RefSeq" id="WP_161723069.1">
    <property type="nucleotide sequence ID" value="NZ_JAAAXI010000006.1"/>
</dbReference>
<evidence type="ECO:0000256" key="1">
    <source>
        <dbReference type="ARBA" id="ARBA00000085"/>
    </source>
</evidence>
<dbReference type="InterPro" id="IPR004358">
    <property type="entry name" value="Sig_transdc_His_kin-like_C"/>
</dbReference>
<dbReference type="Gene3D" id="3.30.565.10">
    <property type="entry name" value="Histidine kinase-like ATPase, C-terminal domain"/>
    <property type="match status" value="1"/>
</dbReference>
<feature type="domain" description="Response regulatory" evidence="11">
    <location>
        <begin position="902"/>
        <end position="1015"/>
    </location>
</feature>
<accession>A0ABW9Z3Y4</accession>
<keyword evidence="9" id="KW-0812">Transmembrane</keyword>
<keyword evidence="8" id="KW-0175">Coiled coil</keyword>
<keyword evidence="6" id="KW-0418">Kinase</keyword>
<feature type="transmembrane region" description="Helical" evidence="9">
    <location>
        <begin position="12"/>
        <end position="35"/>
    </location>
</feature>
<evidence type="ECO:0000259" key="12">
    <source>
        <dbReference type="PROSITE" id="PS50113"/>
    </source>
</evidence>
<dbReference type="CDD" id="cd00082">
    <property type="entry name" value="HisKA"/>
    <property type="match status" value="1"/>
</dbReference>
<dbReference type="PRINTS" id="PR00344">
    <property type="entry name" value="BCTRLSENSOR"/>
</dbReference>
<dbReference type="InterPro" id="IPR013656">
    <property type="entry name" value="PAS_4"/>
</dbReference>
<evidence type="ECO:0000313" key="14">
    <source>
        <dbReference type="EMBL" id="NBJ25686.1"/>
    </source>
</evidence>
<keyword evidence="9" id="KW-1133">Transmembrane helix</keyword>
<feature type="domain" description="HAMP" evidence="13">
    <location>
        <begin position="298"/>
        <end position="353"/>
    </location>
</feature>
<dbReference type="Proteomes" id="UP000818323">
    <property type="component" value="Unassembled WGS sequence"/>
</dbReference>
<keyword evidence="9" id="KW-0472">Membrane</keyword>
<dbReference type="Gene3D" id="3.30.450.20">
    <property type="entry name" value="PAS domain"/>
    <property type="match status" value="3"/>
</dbReference>
<dbReference type="InterPro" id="IPR003661">
    <property type="entry name" value="HisK_dim/P_dom"/>
</dbReference>
<sequence>MELRLPSLRARLLLMVVALLAPAFLAAGLILYVGYLHDREKVENHLLETARALSLVVDRQFGQAEALLWSLAASPQLQARDYNAFDAFARKAIRLPDAWILVEEPGRQVVNTRLPPGAILPKLSPQAHWNGLAPGQARVSNLFIGLVAKAPAVAVDSLVISQDGTPHYLSVLMPADAVSRILSDQGLPAPWTGAILDRNGTVVARSHNPDAFVGKPATESTVQRVQAGTTQGVFEGISLDGTPTVMALSRSPSSGWSTLVAVPQSEVTAGARDLALALAGTGSILLALGAALAFHLARRITRPVETLVSEVQAMQSGTFAPSDLLASEWEFRETAALRQAFDETRQILRQRETERDRAHDSLRTTNESLELRVEERTQELEQANASLRESQSALAEREALYAGVFRFSTDGLLVLRPAPSGNIAVEACNPAIEHLLGKTAAETTGKPLREVFPAGQWHLLESKVGECLTAGHPIVYEQEHTFPTRKGTWMVTLVPIREDRIPVTRVLGSLRDVTHERSVEAELRRSRDRYSTLFERSPFNLAVIGVYPNDRFVYEDANPPLLESLGFARDQFVGRAPEEIFLPETAAYVKSHYRTCVATKSSMDFEVTGKVPVGEVTRRTVLVPLLDPDGHVAKIFVTSIDLTEQRRMEERLRQAHRLEAVGQLTGGIAHDFNNLLTVVMGNLDLLKRAKPERVPLLIENALSAVEHGRRLTAQLLAFSRRQPLKPEIVDLGTMIGGMRDMLSQSLRDDIVVDIDLPQGLWPVEVDVAQLQAALINLAANARDAMPKGGLFTLSARNTVSQSIGTVETVSIEVSDTGTGIPPEALQRVFEPFYTTKPVGHGTGLGLAQVYGFVQQSGGTIDIKSEVGRGTSVTLTLERARGSRQDQNPIEETNPSGPHATLRVLLVEDNAQVAQLAMALLHEQGHGVVHCGSAPDALRVLDQDSAFDVVFSDLVMPGGMDGLDFARVIRERWPAMPILLATGYSESVERAVKEGFPILKKPYHPSELHRALKAVIAQPEFGSNVLPLRPRQA</sequence>
<evidence type="ECO:0000256" key="4">
    <source>
        <dbReference type="ARBA" id="ARBA00022553"/>
    </source>
</evidence>
<dbReference type="PROSITE" id="PS50109">
    <property type="entry name" value="HIS_KIN"/>
    <property type="match status" value="1"/>
</dbReference>
<evidence type="ECO:0000313" key="15">
    <source>
        <dbReference type="Proteomes" id="UP000818323"/>
    </source>
</evidence>
<dbReference type="NCBIfam" id="TIGR00229">
    <property type="entry name" value="sensory_box"/>
    <property type="match status" value="2"/>
</dbReference>
<dbReference type="InterPro" id="IPR000700">
    <property type="entry name" value="PAS-assoc_C"/>
</dbReference>
<evidence type="ECO:0000256" key="9">
    <source>
        <dbReference type="SAM" id="Phobius"/>
    </source>
</evidence>
<evidence type="ECO:0000256" key="3">
    <source>
        <dbReference type="ARBA" id="ARBA00012438"/>
    </source>
</evidence>
<dbReference type="Gene3D" id="3.40.50.2300">
    <property type="match status" value="1"/>
</dbReference>
<evidence type="ECO:0000256" key="5">
    <source>
        <dbReference type="ARBA" id="ARBA00022679"/>
    </source>
</evidence>
<dbReference type="Pfam" id="PF00512">
    <property type="entry name" value="HisKA"/>
    <property type="match status" value="1"/>
</dbReference>
<evidence type="ECO:0000259" key="10">
    <source>
        <dbReference type="PROSITE" id="PS50109"/>
    </source>
</evidence>
<evidence type="ECO:0000256" key="6">
    <source>
        <dbReference type="ARBA" id="ARBA00022777"/>
    </source>
</evidence>
<dbReference type="SUPFAM" id="SSF55874">
    <property type="entry name" value="ATPase domain of HSP90 chaperone/DNA topoisomerase II/histidine kinase"/>
    <property type="match status" value="1"/>
</dbReference>
<dbReference type="InterPro" id="IPR036097">
    <property type="entry name" value="HisK_dim/P_sf"/>
</dbReference>
<feature type="domain" description="Histidine kinase" evidence="10">
    <location>
        <begin position="667"/>
        <end position="880"/>
    </location>
</feature>
<keyword evidence="5" id="KW-0808">Transferase</keyword>
<dbReference type="InterPro" id="IPR001789">
    <property type="entry name" value="Sig_transdc_resp-reg_receiver"/>
</dbReference>
<dbReference type="PANTHER" id="PTHR43065:SF42">
    <property type="entry name" value="TWO-COMPONENT SENSOR PPRA"/>
    <property type="match status" value="1"/>
</dbReference>
<dbReference type="SMART" id="SM00388">
    <property type="entry name" value="HisKA"/>
    <property type="match status" value="1"/>
</dbReference>
<dbReference type="PROSITE" id="PS50110">
    <property type="entry name" value="RESPONSE_REGULATORY"/>
    <property type="match status" value="1"/>
</dbReference>
<dbReference type="InterPro" id="IPR011006">
    <property type="entry name" value="CheY-like_superfamily"/>
</dbReference>
<comment type="caution">
    <text evidence="14">The sequence shown here is derived from an EMBL/GenBank/DDBJ whole genome shotgun (WGS) entry which is preliminary data.</text>
</comment>
<keyword evidence="15" id="KW-1185">Reference proteome</keyword>
<dbReference type="InterPro" id="IPR003594">
    <property type="entry name" value="HATPase_dom"/>
</dbReference>
<dbReference type="PANTHER" id="PTHR43065">
    <property type="entry name" value="SENSOR HISTIDINE KINASE"/>
    <property type="match status" value="1"/>
</dbReference>
<dbReference type="Pfam" id="PF08448">
    <property type="entry name" value="PAS_4"/>
    <property type="match status" value="2"/>
</dbReference>
<name>A0ABW9Z3Y4_9HYPH</name>
<proteinExistence type="predicted"/>
<dbReference type="Pfam" id="PF02518">
    <property type="entry name" value="HATPase_c"/>
    <property type="match status" value="1"/>
</dbReference>
<dbReference type="PROSITE" id="PS50113">
    <property type="entry name" value="PAC"/>
    <property type="match status" value="1"/>
</dbReference>
<dbReference type="EMBL" id="JAAAXJ010000007">
    <property type="protein sequence ID" value="NBJ25686.1"/>
    <property type="molecule type" value="Genomic_DNA"/>
</dbReference>
<evidence type="ECO:0000256" key="2">
    <source>
        <dbReference type="ARBA" id="ARBA00004370"/>
    </source>
</evidence>
<feature type="domain" description="PAC" evidence="12">
    <location>
        <begin position="601"/>
        <end position="654"/>
    </location>
</feature>
<evidence type="ECO:0000259" key="11">
    <source>
        <dbReference type="PROSITE" id="PS50110"/>
    </source>
</evidence>
<dbReference type="SMART" id="SM00448">
    <property type="entry name" value="REC"/>
    <property type="match status" value="1"/>
</dbReference>
<dbReference type="InterPro" id="IPR003660">
    <property type="entry name" value="HAMP_dom"/>
</dbReference>
<protein>
    <recommendedName>
        <fullName evidence="3">histidine kinase</fullName>
        <ecNumber evidence="3">2.7.13.3</ecNumber>
    </recommendedName>
</protein>
<dbReference type="SUPFAM" id="SSF55785">
    <property type="entry name" value="PYP-like sensor domain (PAS domain)"/>
    <property type="match status" value="2"/>
</dbReference>
<dbReference type="PROSITE" id="PS50885">
    <property type="entry name" value="HAMP"/>
    <property type="match status" value="1"/>
</dbReference>
<comment type="catalytic activity">
    <reaction evidence="1">
        <text>ATP + protein L-histidine = ADP + protein N-phospho-L-histidine.</text>
        <dbReference type="EC" id="2.7.13.3"/>
    </reaction>
</comment>
<dbReference type="InterPro" id="IPR005467">
    <property type="entry name" value="His_kinase_dom"/>
</dbReference>
<dbReference type="InterPro" id="IPR036890">
    <property type="entry name" value="HATPase_C_sf"/>
</dbReference>
<dbReference type="SUPFAM" id="SSF47384">
    <property type="entry name" value="Homodimeric domain of signal transducing histidine kinase"/>
    <property type="match status" value="1"/>
</dbReference>
<dbReference type="Pfam" id="PF00072">
    <property type="entry name" value="Response_reg"/>
    <property type="match status" value="1"/>
</dbReference>
<evidence type="ECO:0000259" key="13">
    <source>
        <dbReference type="PROSITE" id="PS50885"/>
    </source>
</evidence>